<dbReference type="SMART" id="SM00966">
    <property type="entry name" value="SpoVT_AbrB"/>
    <property type="match status" value="1"/>
</dbReference>
<organism evidence="2">
    <name type="scientific">bioreactor metagenome</name>
    <dbReference type="NCBI Taxonomy" id="1076179"/>
    <lineage>
        <taxon>unclassified sequences</taxon>
        <taxon>metagenomes</taxon>
        <taxon>ecological metagenomes</taxon>
    </lineage>
</organism>
<name>A0A645IET7_9ZZZZ</name>
<dbReference type="AlphaFoldDB" id="A0A645IET7"/>
<dbReference type="Gene3D" id="2.10.260.10">
    <property type="match status" value="1"/>
</dbReference>
<dbReference type="InterPro" id="IPR052975">
    <property type="entry name" value="Repressor-like_regulatory"/>
</dbReference>
<dbReference type="GO" id="GO:0003677">
    <property type="term" value="F:DNA binding"/>
    <property type="evidence" value="ECO:0007669"/>
    <property type="project" value="InterPro"/>
</dbReference>
<dbReference type="PANTHER" id="PTHR34860:SF6">
    <property type="entry name" value="REPRESSOR-LIKE PROTEIN SSO7C3"/>
    <property type="match status" value="1"/>
</dbReference>
<reference evidence="2" key="1">
    <citation type="submission" date="2019-08" db="EMBL/GenBank/DDBJ databases">
        <authorList>
            <person name="Kucharzyk K."/>
            <person name="Murdoch R.W."/>
            <person name="Higgins S."/>
            <person name="Loffler F."/>
        </authorList>
    </citation>
    <scope>NUCLEOTIDE SEQUENCE</scope>
</reference>
<accession>A0A645IET7</accession>
<dbReference type="PANTHER" id="PTHR34860">
    <property type="entry name" value="REPRESSOR-LIKE PROTEIN SSO7C3"/>
    <property type="match status" value="1"/>
</dbReference>
<evidence type="ECO:0000259" key="1">
    <source>
        <dbReference type="SMART" id="SM00966"/>
    </source>
</evidence>
<sequence>MKATGTGIVRRIDDLGRIVIPKEIRHTLGISEGDSLELFYAGGGVAFFPHDTSKDVLECIYKCKKTLSECDSSVTKELALKKVKELEQMLKEQVGGK</sequence>
<dbReference type="SUPFAM" id="SSF89447">
    <property type="entry name" value="AbrB/MazE/MraZ-like"/>
    <property type="match status" value="1"/>
</dbReference>
<proteinExistence type="predicted"/>
<comment type="caution">
    <text evidence="2">The sequence shown here is derived from an EMBL/GenBank/DDBJ whole genome shotgun (WGS) entry which is preliminary data.</text>
</comment>
<dbReference type="NCBIfam" id="TIGR01439">
    <property type="entry name" value="lp_hng_hel_AbrB"/>
    <property type="match status" value="1"/>
</dbReference>
<feature type="domain" description="SpoVT-AbrB" evidence="1">
    <location>
        <begin position="10"/>
        <end position="55"/>
    </location>
</feature>
<dbReference type="Pfam" id="PF04014">
    <property type="entry name" value="MazE_antitoxin"/>
    <property type="match status" value="1"/>
</dbReference>
<dbReference type="EMBL" id="VSSQ01107812">
    <property type="protein sequence ID" value="MPN46824.1"/>
    <property type="molecule type" value="Genomic_DNA"/>
</dbReference>
<gene>
    <name evidence="2" type="ORF">SDC9_194423</name>
</gene>
<evidence type="ECO:0000313" key="2">
    <source>
        <dbReference type="EMBL" id="MPN46824.1"/>
    </source>
</evidence>
<protein>
    <recommendedName>
        <fullName evidence="1">SpoVT-AbrB domain-containing protein</fullName>
    </recommendedName>
</protein>
<dbReference type="InterPro" id="IPR007159">
    <property type="entry name" value="SpoVT-AbrB_dom"/>
</dbReference>
<dbReference type="InterPro" id="IPR037914">
    <property type="entry name" value="SpoVT-AbrB_sf"/>
</dbReference>